<dbReference type="GO" id="GO:0043709">
    <property type="term" value="P:cell adhesion involved in single-species biofilm formation"/>
    <property type="evidence" value="ECO:0007669"/>
    <property type="project" value="TreeGrafter"/>
</dbReference>
<gene>
    <name evidence="6" type="ORF">EJA05_23640</name>
</gene>
<dbReference type="Proteomes" id="UP000268230">
    <property type="component" value="Chromosome"/>
</dbReference>
<dbReference type="InterPro" id="IPR050263">
    <property type="entry name" value="Bact_Fimbrial_Adh_Pro"/>
</dbReference>
<evidence type="ECO:0000313" key="7">
    <source>
        <dbReference type="Proteomes" id="UP000268230"/>
    </source>
</evidence>
<organism evidence="6 7">
    <name type="scientific">Pseudomonas entomophila</name>
    <dbReference type="NCBI Taxonomy" id="312306"/>
    <lineage>
        <taxon>Bacteria</taxon>
        <taxon>Pseudomonadati</taxon>
        <taxon>Pseudomonadota</taxon>
        <taxon>Gammaproteobacteria</taxon>
        <taxon>Pseudomonadales</taxon>
        <taxon>Pseudomonadaceae</taxon>
        <taxon>Pseudomonas</taxon>
    </lineage>
</organism>
<dbReference type="InterPro" id="IPR000259">
    <property type="entry name" value="Adhesion_dom_fimbrial"/>
</dbReference>
<protein>
    <submittedName>
        <fullName evidence="6">Type 1 fimbrial protein</fullName>
    </submittedName>
</protein>
<evidence type="ECO:0000256" key="3">
    <source>
        <dbReference type="ARBA" id="ARBA00022729"/>
    </source>
</evidence>
<dbReference type="PANTHER" id="PTHR33420:SF3">
    <property type="entry name" value="FIMBRIAL SUBUNIT ELFA"/>
    <property type="match status" value="1"/>
</dbReference>
<name>A0A3S8UQ82_9PSED</name>
<dbReference type="AlphaFoldDB" id="A0A3S8UQ82"/>
<comment type="subcellular location">
    <subcellularLocation>
        <location evidence="1">Fimbrium</location>
    </subcellularLocation>
</comment>
<dbReference type="Gene3D" id="2.60.40.1090">
    <property type="entry name" value="Fimbrial-type adhesion domain"/>
    <property type="match status" value="1"/>
</dbReference>
<reference evidence="6 7" key="1">
    <citation type="submission" date="2018-12" db="EMBL/GenBank/DDBJ databases">
        <authorList>
            <person name="Li S."/>
            <person name="Yang R."/>
            <person name="Chen G."/>
            <person name="Zou L."/>
            <person name="Zhang C."/>
            <person name="Chen Y."/>
            <person name="Liu Z."/>
            <person name="Li Y."/>
            <person name="Yan Y."/>
            <person name="Huang M."/>
            <person name="Chen T."/>
        </authorList>
    </citation>
    <scope>NUCLEOTIDE SEQUENCE [LARGE SCALE GENOMIC DNA]</scope>
    <source>
        <strain evidence="6 7">1257</strain>
    </source>
</reference>
<feature type="domain" description="Fimbrial-type adhesion" evidence="5">
    <location>
        <begin position="232"/>
        <end position="368"/>
    </location>
</feature>
<sequence>MRSSLLDRAMRGVSDGAIWRGALKWVLAMFSWLPLSVLGCDFPPGFFYRVNIDPGHLFVGRDAPVGTVIRPQRPSYQWEYTSVELIWCRGTNRFEVKSPMPQIHGSSLVGPGEVILQTRIPGIGVVMGASYGWPSSRYWTYMPGHGRFGWGVPHTSTVQTESDEVGSGIRPMYYDYRIIKYAPVDSGMGPQSLAGHTLAEVINDKAGKVVELVFSAGSLDIALCGLPGAPSTQVTVPMGTWRTSQFTGEGSFTDARSFNLPLQACQAGTEPGNEHFAELRLDPRNGSSVLDAPRGILGLNQDSDATGIGVQVLKPDLTPMPLLEDVPMTRLQNGDIHIPMAARYIQVGKDAPVGGVANASVAFSLTYK</sequence>
<evidence type="ECO:0000313" key="6">
    <source>
        <dbReference type="EMBL" id="AZL70539.1"/>
    </source>
</evidence>
<dbReference type="KEGG" id="pory:EJA05_23640"/>
<dbReference type="InterPro" id="IPR036937">
    <property type="entry name" value="Adhesion_dom_fimbrial_sf"/>
</dbReference>
<evidence type="ECO:0000256" key="4">
    <source>
        <dbReference type="ARBA" id="ARBA00023263"/>
    </source>
</evidence>
<dbReference type="SUPFAM" id="SSF49401">
    <property type="entry name" value="Bacterial adhesins"/>
    <property type="match status" value="1"/>
</dbReference>
<dbReference type="Pfam" id="PF00419">
    <property type="entry name" value="Fimbrial"/>
    <property type="match status" value="1"/>
</dbReference>
<evidence type="ECO:0000259" key="5">
    <source>
        <dbReference type="Pfam" id="PF00419"/>
    </source>
</evidence>
<evidence type="ECO:0000256" key="2">
    <source>
        <dbReference type="ARBA" id="ARBA00006671"/>
    </source>
</evidence>
<comment type="similarity">
    <text evidence="2">Belongs to the fimbrial protein family.</text>
</comment>
<dbReference type="EMBL" id="CP034338">
    <property type="protein sequence ID" value="AZL70539.1"/>
    <property type="molecule type" value="Genomic_DNA"/>
</dbReference>
<dbReference type="GO" id="GO:0009289">
    <property type="term" value="C:pilus"/>
    <property type="evidence" value="ECO:0007669"/>
    <property type="project" value="UniProtKB-SubCell"/>
</dbReference>
<dbReference type="Gene3D" id="2.60.40.3310">
    <property type="match status" value="1"/>
</dbReference>
<keyword evidence="4" id="KW-0281">Fimbrium</keyword>
<keyword evidence="3" id="KW-0732">Signal</keyword>
<proteinExistence type="inferred from homology"/>
<dbReference type="InterPro" id="IPR008966">
    <property type="entry name" value="Adhesion_dom_sf"/>
</dbReference>
<dbReference type="PANTHER" id="PTHR33420">
    <property type="entry name" value="FIMBRIAL SUBUNIT ELFA-RELATED"/>
    <property type="match status" value="1"/>
</dbReference>
<dbReference type="OrthoDB" id="6496051at2"/>
<accession>A0A3S8UQ82</accession>
<evidence type="ECO:0000256" key="1">
    <source>
        <dbReference type="ARBA" id="ARBA00004561"/>
    </source>
</evidence>